<keyword evidence="8" id="KW-0547">Nucleotide-binding</keyword>
<evidence type="ECO:0000313" key="13">
    <source>
        <dbReference type="EMBL" id="HHI65346.1"/>
    </source>
</evidence>
<evidence type="ECO:0000256" key="4">
    <source>
        <dbReference type="ARBA" id="ARBA00022490"/>
    </source>
</evidence>
<keyword evidence="4" id="KW-0963">Cytoplasm</keyword>
<keyword evidence="6" id="KW-0819">tRNA processing</keyword>
<evidence type="ECO:0000256" key="2">
    <source>
        <dbReference type="ARBA" id="ARBA00007663"/>
    </source>
</evidence>
<dbReference type="PANTHER" id="PTHR17490:SF16">
    <property type="entry name" value="THREONYLCARBAMOYL-AMP SYNTHASE"/>
    <property type="match status" value="1"/>
</dbReference>
<evidence type="ECO:0000259" key="12">
    <source>
        <dbReference type="PROSITE" id="PS51163"/>
    </source>
</evidence>
<gene>
    <name evidence="13" type="ORF">ENL70_02200</name>
</gene>
<keyword evidence="9" id="KW-0067">ATP-binding</keyword>
<evidence type="ECO:0000256" key="5">
    <source>
        <dbReference type="ARBA" id="ARBA00022679"/>
    </source>
</evidence>
<dbReference type="Pfam" id="PF01300">
    <property type="entry name" value="Sua5_yciO_yrdC"/>
    <property type="match status" value="1"/>
</dbReference>
<dbReference type="GO" id="GO:0061710">
    <property type="term" value="F:L-threonylcarbamoyladenylate synthase"/>
    <property type="evidence" value="ECO:0007669"/>
    <property type="project" value="UniProtKB-EC"/>
</dbReference>
<dbReference type="Gene3D" id="3.90.870.10">
    <property type="entry name" value="DHBP synthase"/>
    <property type="match status" value="1"/>
</dbReference>
<keyword evidence="7" id="KW-0548">Nucleotidyltransferase</keyword>
<keyword evidence="5" id="KW-0808">Transferase</keyword>
<sequence length="209" mass="23824">MDGLNLTEKHQSIAFVSEQIKNQKIGVVPTDTLFALTGDARSEEVAMRIFNVKKRMPEKSFPIFVPSLDWLLKNANLKYLNLKMFLKLAYTFWPGPLTVVSRLTFNFNLSEKILHDDFIAIRIVSHPVIMKIFEEVNFPIIGTSANISGKINPLTFDEIDKDVLENVDFCSVGELIYYAPSTVLKLDKGFEILREGVIKESLLKRVLEN</sequence>
<accession>A0A7C5P9U0</accession>
<dbReference type="InterPro" id="IPR050156">
    <property type="entry name" value="TC-AMP_synthase_SUA5"/>
</dbReference>
<evidence type="ECO:0000256" key="7">
    <source>
        <dbReference type="ARBA" id="ARBA00022695"/>
    </source>
</evidence>
<evidence type="ECO:0000256" key="6">
    <source>
        <dbReference type="ARBA" id="ARBA00022694"/>
    </source>
</evidence>
<dbReference type="EMBL" id="DRUY01000076">
    <property type="protein sequence ID" value="HHI65346.1"/>
    <property type="molecule type" value="Genomic_DNA"/>
</dbReference>
<evidence type="ECO:0000256" key="1">
    <source>
        <dbReference type="ARBA" id="ARBA00004496"/>
    </source>
</evidence>
<comment type="catalytic activity">
    <reaction evidence="11">
        <text>L-threonine + hydrogencarbonate + ATP = L-threonylcarbamoyladenylate + diphosphate + H2O</text>
        <dbReference type="Rhea" id="RHEA:36407"/>
        <dbReference type="ChEBI" id="CHEBI:15377"/>
        <dbReference type="ChEBI" id="CHEBI:17544"/>
        <dbReference type="ChEBI" id="CHEBI:30616"/>
        <dbReference type="ChEBI" id="CHEBI:33019"/>
        <dbReference type="ChEBI" id="CHEBI:57926"/>
        <dbReference type="ChEBI" id="CHEBI:73682"/>
        <dbReference type="EC" id="2.7.7.87"/>
    </reaction>
</comment>
<dbReference type="PROSITE" id="PS51163">
    <property type="entry name" value="YRDC"/>
    <property type="match status" value="1"/>
</dbReference>
<feature type="domain" description="YrdC-like" evidence="12">
    <location>
        <begin position="10"/>
        <end position="198"/>
    </location>
</feature>
<dbReference type="AlphaFoldDB" id="A0A7C5P9U0"/>
<evidence type="ECO:0000256" key="3">
    <source>
        <dbReference type="ARBA" id="ARBA00012584"/>
    </source>
</evidence>
<organism evidence="13">
    <name type="scientific">Thermodesulfobium narugense</name>
    <dbReference type="NCBI Taxonomy" id="184064"/>
    <lineage>
        <taxon>Bacteria</taxon>
        <taxon>Pseudomonadati</taxon>
        <taxon>Thermodesulfobiota</taxon>
        <taxon>Thermodesulfobiia</taxon>
        <taxon>Thermodesulfobiales</taxon>
        <taxon>Thermodesulfobiaceae</taxon>
        <taxon>Thermodesulfobium</taxon>
    </lineage>
</organism>
<protein>
    <recommendedName>
        <fullName evidence="10">L-threonylcarbamoyladenylate synthase</fullName>
        <ecNumber evidence="3">2.7.7.87</ecNumber>
    </recommendedName>
    <alternativeName>
        <fullName evidence="10">L-threonylcarbamoyladenylate synthase</fullName>
    </alternativeName>
</protein>
<dbReference type="InterPro" id="IPR017945">
    <property type="entry name" value="DHBP_synth_RibB-like_a/b_dom"/>
</dbReference>
<dbReference type="GO" id="GO:0005524">
    <property type="term" value="F:ATP binding"/>
    <property type="evidence" value="ECO:0007669"/>
    <property type="project" value="UniProtKB-KW"/>
</dbReference>
<dbReference type="InterPro" id="IPR006070">
    <property type="entry name" value="Sua5-like_dom"/>
</dbReference>
<reference evidence="13" key="1">
    <citation type="journal article" date="2020" name="mSystems">
        <title>Genome- and Community-Level Interaction Insights into Carbon Utilization and Element Cycling Functions of Hydrothermarchaeota in Hydrothermal Sediment.</title>
        <authorList>
            <person name="Zhou Z."/>
            <person name="Liu Y."/>
            <person name="Xu W."/>
            <person name="Pan J."/>
            <person name="Luo Z.H."/>
            <person name="Li M."/>
        </authorList>
    </citation>
    <scope>NUCLEOTIDE SEQUENCE [LARGE SCALE GENOMIC DNA]</scope>
    <source>
        <strain evidence="13">SpSt-1019</strain>
    </source>
</reference>
<comment type="caution">
    <text evidence="13">The sequence shown here is derived from an EMBL/GenBank/DDBJ whole genome shotgun (WGS) entry which is preliminary data.</text>
</comment>
<evidence type="ECO:0000256" key="10">
    <source>
        <dbReference type="ARBA" id="ARBA00029774"/>
    </source>
</evidence>
<dbReference type="GO" id="GO:0005737">
    <property type="term" value="C:cytoplasm"/>
    <property type="evidence" value="ECO:0007669"/>
    <property type="project" value="UniProtKB-SubCell"/>
</dbReference>
<evidence type="ECO:0000256" key="11">
    <source>
        <dbReference type="ARBA" id="ARBA00048366"/>
    </source>
</evidence>
<dbReference type="GO" id="GO:0003725">
    <property type="term" value="F:double-stranded RNA binding"/>
    <property type="evidence" value="ECO:0007669"/>
    <property type="project" value="InterPro"/>
</dbReference>
<evidence type="ECO:0000256" key="9">
    <source>
        <dbReference type="ARBA" id="ARBA00022840"/>
    </source>
</evidence>
<name>A0A7C5P9U0_9BACT</name>
<comment type="similarity">
    <text evidence="2">Belongs to the SUA5 family.</text>
</comment>
<comment type="subcellular location">
    <subcellularLocation>
        <location evidence="1">Cytoplasm</location>
    </subcellularLocation>
</comment>
<proteinExistence type="inferred from homology"/>
<dbReference type="SUPFAM" id="SSF55821">
    <property type="entry name" value="YrdC/RibB"/>
    <property type="match status" value="1"/>
</dbReference>
<dbReference type="GO" id="GO:0000049">
    <property type="term" value="F:tRNA binding"/>
    <property type="evidence" value="ECO:0007669"/>
    <property type="project" value="TreeGrafter"/>
</dbReference>
<dbReference type="GO" id="GO:0008033">
    <property type="term" value="P:tRNA processing"/>
    <property type="evidence" value="ECO:0007669"/>
    <property type="project" value="UniProtKB-KW"/>
</dbReference>
<dbReference type="EC" id="2.7.7.87" evidence="3"/>
<dbReference type="GO" id="GO:0006450">
    <property type="term" value="P:regulation of translational fidelity"/>
    <property type="evidence" value="ECO:0007669"/>
    <property type="project" value="TreeGrafter"/>
</dbReference>
<dbReference type="PANTHER" id="PTHR17490">
    <property type="entry name" value="SUA5"/>
    <property type="match status" value="1"/>
</dbReference>
<evidence type="ECO:0000256" key="8">
    <source>
        <dbReference type="ARBA" id="ARBA00022741"/>
    </source>
</evidence>